<proteinExistence type="predicted"/>
<dbReference type="EMBL" id="JAINWA010000003">
    <property type="protein sequence ID" value="MCD1656106.1"/>
    <property type="molecule type" value="Genomic_DNA"/>
</dbReference>
<dbReference type="AlphaFoldDB" id="A0AAE3ELK4"/>
<evidence type="ECO:0000313" key="3">
    <source>
        <dbReference type="Proteomes" id="UP001198163"/>
    </source>
</evidence>
<feature type="domain" description="Methyltransferase" evidence="1">
    <location>
        <begin position="74"/>
        <end position="160"/>
    </location>
</feature>
<keyword evidence="2" id="KW-0808">Transferase</keyword>
<protein>
    <submittedName>
        <fullName evidence="2">Methyltransferase domain-containing protein</fullName>
    </submittedName>
</protein>
<keyword evidence="2" id="KW-0489">Methyltransferase</keyword>
<dbReference type="InterPro" id="IPR041698">
    <property type="entry name" value="Methyltransf_25"/>
</dbReference>
<organism evidence="2 3">
    <name type="scientific">Teretinema zuelzerae</name>
    <dbReference type="NCBI Taxonomy" id="156"/>
    <lineage>
        <taxon>Bacteria</taxon>
        <taxon>Pseudomonadati</taxon>
        <taxon>Spirochaetota</taxon>
        <taxon>Spirochaetia</taxon>
        <taxon>Spirochaetales</taxon>
        <taxon>Treponemataceae</taxon>
        <taxon>Teretinema</taxon>
    </lineage>
</organism>
<dbReference type="RefSeq" id="WP_230758533.1">
    <property type="nucleotide sequence ID" value="NZ_JAINWA010000003.1"/>
</dbReference>
<dbReference type="Proteomes" id="UP001198163">
    <property type="component" value="Unassembled WGS sequence"/>
</dbReference>
<sequence length="270" mass="30504">MELTLEAIKNAGYKLQAAEKGSWKVYNEENPVPGYFQFDWLSSRFPDLYHDFALSTVGLISKLHTIIDFSDMNVLDIGAGTGRSSIELSKKAKYVTSTDVYDSVMNFAKDEISKQGINNIHYEYGDRDNLPFSDSTFDAVTFSWAEVNHKEAYRVLKNNGYLIQMGSIPEALCGELTDHLNGTNNNDPKIFLGNYPDEVIKKDKTIFSGVPLIDSVNAHIFTYNSIYDSPEEVAAIAGRLYGPKAKKYFLSRNQNTFSWRMEILIGQVKK</sequence>
<dbReference type="GO" id="GO:0032259">
    <property type="term" value="P:methylation"/>
    <property type="evidence" value="ECO:0007669"/>
    <property type="project" value="UniProtKB-KW"/>
</dbReference>
<evidence type="ECO:0000259" key="1">
    <source>
        <dbReference type="Pfam" id="PF13649"/>
    </source>
</evidence>
<reference evidence="2" key="1">
    <citation type="submission" date="2021-08" db="EMBL/GenBank/DDBJ databases">
        <title>Comparative analyses of Brucepasteria parasyntrophica and Teretinema zuelzerae.</title>
        <authorList>
            <person name="Song Y."/>
            <person name="Brune A."/>
        </authorList>
    </citation>
    <scope>NUCLEOTIDE SEQUENCE</scope>
    <source>
        <strain evidence="2">DSM 1903</strain>
    </source>
</reference>
<dbReference type="SUPFAM" id="SSF53335">
    <property type="entry name" value="S-adenosyl-L-methionine-dependent methyltransferases"/>
    <property type="match status" value="1"/>
</dbReference>
<dbReference type="Gene3D" id="3.40.50.150">
    <property type="entry name" value="Vaccinia Virus protein VP39"/>
    <property type="match status" value="1"/>
</dbReference>
<dbReference type="Pfam" id="PF13649">
    <property type="entry name" value="Methyltransf_25"/>
    <property type="match status" value="1"/>
</dbReference>
<keyword evidence="3" id="KW-1185">Reference proteome</keyword>
<dbReference type="GO" id="GO:0008168">
    <property type="term" value="F:methyltransferase activity"/>
    <property type="evidence" value="ECO:0007669"/>
    <property type="project" value="UniProtKB-KW"/>
</dbReference>
<dbReference type="PANTHER" id="PTHR43591">
    <property type="entry name" value="METHYLTRANSFERASE"/>
    <property type="match status" value="1"/>
</dbReference>
<name>A0AAE3ELK4_9SPIR</name>
<dbReference type="CDD" id="cd02440">
    <property type="entry name" value="AdoMet_MTases"/>
    <property type="match status" value="1"/>
</dbReference>
<accession>A0AAE3ELK4</accession>
<comment type="caution">
    <text evidence="2">The sequence shown here is derived from an EMBL/GenBank/DDBJ whole genome shotgun (WGS) entry which is preliminary data.</text>
</comment>
<dbReference type="InterPro" id="IPR029063">
    <property type="entry name" value="SAM-dependent_MTases_sf"/>
</dbReference>
<dbReference type="PANTHER" id="PTHR43591:SF110">
    <property type="entry name" value="RHODANESE DOMAIN-CONTAINING PROTEIN"/>
    <property type="match status" value="1"/>
</dbReference>
<evidence type="ECO:0000313" key="2">
    <source>
        <dbReference type="EMBL" id="MCD1656106.1"/>
    </source>
</evidence>
<gene>
    <name evidence="2" type="ORF">K7J14_15505</name>
</gene>